<dbReference type="Pfam" id="PF04149">
    <property type="entry name" value="DUF397"/>
    <property type="match status" value="1"/>
</dbReference>
<accession>A0A2S6GBP3</accession>
<dbReference type="OrthoDB" id="4330022at2"/>
<dbReference type="RefSeq" id="WP_146108407.1">
    <property type="nucleotide sequence ID" value="NZ_CP154825.1"/>
</dbReference>
<proteinExistence type="predicted"/>
<evidence type="ECO:0000313" key="3">
    <source>
        <dbReference type="Proteomes" id="UP000239203"/>
    </source>
</evidence>
<reference evidence="2 3" key="1">
    <citation type="submission" date="2018-02" db="EMBL/GenBank/DDBJ databases">
        <title>Genomic Encyclopedia of Archaeal and Bacterial Type Strains, Phase II (KMG-II): from individual species to whole genera.</title>
        <authorList>
            <person name="Goeker M."/>
        </authorList>
    </citation>
    <scope>NUCLEOTIDE SEQUENCE [LARGE SCALE GENOMIC DNA]</scope>
    <source>
        <strain evidence="2 3">YU 961-1</strain>
    </source>
</reference>
<dbReference type="EMBL" id="PTIX01000042">
    <property type="protein sequence ID" value="PPK61353.1"/>
    <property type="molecule type" value="Genomic_DNA"/>
</dbReference>
<protein>
    <submittedName>
        <fullName evidence="2">Uncharacterized protein DUF397</fullName>
    </submittedName>
</protein>
<evidence type="ECO:0000313" key="2">
    <source>
        <dbReference type="EMBL" id="PPK61353.1"/>
    </source>
</evidence>
<feature type="domain" description="DUF397" evidence="1">
    <location>
        <begin position="3"/>
        <end position="39"/>
    </location>
</feature>
<organism evidence="2 3">
    <name type="scientific">Actinokineospora auranticolor</name>
    <dbReference type="NCBI Taxonomy" id="155976"/>
    <lineage>
        <taxon>Bacteria</taxon>
        <taxon>Bacillati</taxon>
        <taxon>Actinomycetota</taxon>
        <taxon>Actinomycetes</taxon>
        <taxon>Pseudonocardiales</taxon>
        <taxon>Pseudonocardiaceae</taxon>
        <taxon>Actinokineospora</taxon>
    </lineage>
</organism>
<name>A0A2S6GBP3_9PSEU</name>
<dbReference type="InterPro" id="IPR007278">
    <property type="entry name" value="DUF397"/>
</dbReference>
<sequence>MVARFRRSSRCNTGGCVELGYDARALLVRDTVLGDVIEVRGARARAVFVDSLRRGRFDLG</sequence>
<gene>
    <name evidence="2" type="ORF">CLV40_14226</name>
</gene>
<keyword evidence="3" id="KW-1185">Reference proteome</keyword>
<dbReference type="AlphaFoldDB" id="A0A2S6GBP3"/>
<evidence type="ECO:0000259" key="1">
    <source>
        <dbReference type="Pfam" id="PF04149"/>
    </source>
</evidence>
<dbReference type="Proteomes" id="UP000239203">
    <property type="component" value="Unassembled WGS sequence"/>
</dbReference>
<comment type="caution">
    <text evidence="2">The sequence shown here is derived from an EMBL/GenBank/DDBJ whole genome shotgun (WGS) entry which is preliminary data.</text>
</comment>